<organism evidence="1 2">
    <name type="scientific">Bradyrhizobium zhanjiangense</name>
    <dbReference type="NCBI Taxonomy" id="1325107"/>
    <lineage>
        <taxon>Bacteria</taxon>
        <taxon>Pseudomonadati</taxon>
        <taxon>Pseudomonadota</taxon>
        <taxon>Alphaproteobacteria</taxon>
        <taxon>Hyphomicrobiales</taxon>
        <taxon>Nitrobacteraceae</taxon>
        <taxon>Bradyrhizobium</taxon>
    </lineage>
</organism>
<name>A0ABY0DG03_9BRAD</name>
<protein>
    <submittedName>
        <fullName evidence="1">Three-Cys-motif partner protein TcmP</fullName>
    </submittedName>
</protein>
<gene>
    <name evidence="1" type="primary">tcmP</name>
    <name evidence="1" type="ORF">EAS62_24345</name>
</gene>
<sequence length="283" mass="31361">MGMAKKEIILDPADGLIVDDVGKWATEKHARVQAYIKIASATRAKYVPPPAWRAGASYIELFSGPGRSLVRGTKRIIDGSPLVAYKAAQLSGAPFTAMHLNDFDAEKSAAVEKRIRALGGAPACYNDPAVVAVDKIVAAVNPKGLHFAFLDPYNLEGLSFDIIRKLSKLKVDLLIHVSVHDLQRNLDDYSRPGDVLDTFAPGWSKYVDPKTLSQNSFRAALMEYWLSEIRKLGKFPAEGVELVEGSKGQRLYWLVFASEHGIARRFWETIRNPMRQTAMNFDG</sequence>
<evidence type="ECO:0000313" key="1">
    <source>
        <dbReference type="EMBL" id="RXG91613.1"/>
    </source>
</evidence>
<comment type="caution">
    <text evidence="1">The sequence shown here is derived from an EMBL/GenBank/DDBJ whole genome shotgun (WGS) entry which is preliminary data.</text>
</comment>
<accession>A0ABY0DG03</accession>
<reference evidence="1 2" key="1">
    <citation type="submission" date="2018-10" db="EMBL/GenBank/DDBJ databases">
        <title>Bradyrhizobium sp. nov., isolated from effective nodules of peanut in China.</title>
        <authorList>
            <person name="Li Y."/>
        </authorList>
    </citation>
    <scope>NUCLEOTIDE SEQUENCE [LARGE SCALE GENOMIC DNA]</scope>
    <source>
        <strain evidence="1 2">CCBAU 51781</strain>
    </source>
</reference>
<proteinExistence type="predicted"/>
<keyword evidence="2" id="KW-1185">Reference proteome</keyword>
<evidence type="ECO:0000313" key="2">
    <source>
        <dbReference type="Proteomes" id="UP000289946"/>
    </source>
</evidence>
<dbReference type="EMBL" id="RDRA01000014">
    <property type="protein sequence ID" value="RXG91613.1"/>
    <property type="molecule type" value="Genomic_DNA"/>
</dbReference>
<dbReference type="Proteomes" id="UP000289946">
    <property type="component" value="Unassembled WGS sequence"/>
</dbReference>
<dbReference type="NCBIfam" id="TIGR04474">
    <property type="entry name" value="tcm_partner"/>
    <property type="match status" value="1"/>
</dbReference>
<dbReference type="InterPro" id="IPR031009">
    <property type="entry name" value="Tcm_partner"/>
</dbReference>